<sequence>MNYYGITALLNIVCNFIFVFLAFYCVQALRLDRYISAQKQGMFKILIILVSIAVGYLCSSFFLDFINNVRNLSYLFQK</sequence>
<name>A0A3S6QQJ7_9LACO</name>
<dbReference type="KEGG" id="lhw:BSQ49_07020"/>
<gene>
    <name evidence="2" type="ORF">BSQ49_07020</name>
</gene>
<keyword evidence="1" id="KW-0472">Membrane</keyword>
<feature type="transmembrane region" description="Helical" evidence="1">
    <location>
        <begin position="41"/>
        <end position="63"/>
    </location>
</feature>
<dbReference type="GeneID" id="98311248"/>
<evidence type="ECO:0000313" key="2">
    <source>
        <dbReference type="EMBL" id="AUJ29969.1"/>
    </source>
</evidence>
<proteinExistence type="predicted"/>
<dbReference type="EMBL" id="CP018176">
    <property type="protein sequence ID" value="AUJ29969.1"/>
    <property type="molecule type" value="Genomic_DNA"/>
</dbReference>
<keyword evidence="1" id="KW-0812">Transmembrane</keyword>
<dbReference type="Pfam" id="PF06612">
    <property type="entry name" value="DUF1146"/>
    <property type="match status" value="1"/>
</dbReference>
<dbReference type="InterPro" id="IPR009526">
    <property type="entry name" value="DUF1146"/>
</dbReference>
<dbReference type="AlphaFoldDB" id="A0A3S6QQJ7"/>
<reference evidence="2 3" key="1">
    <citation type="submission" date="2016-11" db="EMBL/GenBank/DDBJ databases">
        <title>Interaction between Lactobacillus species and yeast in water kefir.</title>
        <authorList>
            <person name="Behr J."/>
            <person name="Xu D."/>
            <person name="Vogel R.F."/>
        </authorList>
    </citation>
    <scope>NUCLEOTIDE SEQUENCE [LARGE SCALE GENOMIC DNA]</scope>
    <source>
        <strain evidence="2 3">TMW 1.1822</strain>
    </source>
</reference>
<accession>A0A3S6QQJ7</accession>
<dbReference type="RefSeq" id="WP_057868553.1">
    <property type="nucleotide sequence ID" value="NZ_CP018176.1"/>
</dbReference>
<evidence type="ECO:0000256" key="1">
    <source>
        <dbReference type="SAM" id="Phobius"/>
    </source>
</evidence>
<feature type="transmembrane region" description="Helical" evidence="1">
    <location>
        <begin position="6"/>
        <end position="29"/>
    </location>
</feature>
<evidence type="ECO:0000313" key="3">
    <source>
        <dbReference type="Proteomes" id="UP000314960"/>
    </source>
</evidence>
<dbReference type="NCBIfam" id="TIGR02327">
    <property type="entry name" value="int_mem_ywzB"/>
    <property type="match status" value="1"/>
</dbReference>
<evidence type="ECO:0008006" key="4">
    <source>
        <dbReference type="Google" id="ProtNLM"/>
    </source>
</evidence>
<keyword evidence="1" id="KW-1133">Transmembrane helix</keyword>
<dbReference type="Proteomes" id="UP000314960">
    <property type="component" value="Chromosome"/>
</dbReference>
<organism evidence="2 3">
    <name type="scientific">Liquorilactobacillus hordei</name>
    <dbReference type="NCBI Taxonomy" id="468911"/>
    <lineage>
        <taxon>Bacteria</taxon>
        <taxon>Bacillati</taxon>
        <taxon>Bacillota</taxon>
        <taxon>Bacilli</taxon>
        <taxon>Lactobacillales</taxon>
        <taxon>Lactobacillaceae</taxon>
        <taxon>Liquorilactobacillus</taxon>
    </lineage>
</organism>
<protein>
    <recommendedName>
        <fullName evidence="4">DUF1146 domain-containing protein</fullName>
    </recommendedName>
</protein>